<reference evidence="2" key="1">
    <citation type="submission" date="2021-06" db="EMBL/GenBank/DDBJ databases">
        <authorList>
            <person name="Huq M.A."/>
        </authorList>
    </citation>
    <scope>NUCLEOTIDE SEQUENCE</scope>
    <source>
        <strain evidence="2">MAH-26</strain>
    </source>
</reference>
<keyword evidence="3" id="KW-1185">Reference proteome</keyword>
<dbReference type="AlphaFoldDB" id="A0A9E2S7W7"/>
<feature type="transmembrane region" description="Helical" evidence="1">
    <location>
        <begin position="46"/>
        <end position="63"/>
    </location>
</feature>
<evidence type="ECO:0000313" key="3">
    <source>
        <dbReference type="Proteomes" id="UP000812270"/>
    </source>
</evidence>
<keyword evidence="1" id="KW-0472">Membrane</keyword>
<dbReference type="Proteomes" id="UP000812270">
    <property type="component" value="Unassembled WGS sequence"/>
</dbReference>
<dbReference type="EMBL" id="JAHSPG010000004">
    <property type="protein sequence ID" value="MBV4357252.1"/>
    <property type="molecule type" value="Genomic_DNA"/>
</dbReference>
<name>A0A9E2S7W7_9BACT</name>
<keyword evidence="1" id="KW-1133">Transmembrane helix</keyword>
<keyword evidence="1" id="KW-0812">Transmembrane</keyword>
<feature type="transmembrane region" description="Helical" evidence="1">
    <location>
        <begin position="75"/>
        <end position="97"/>
    </location>
</feature>
<gene>
    <name evidence="2" type="ORF">KTO63_08855</name>
</gene>
<accession>A0A9E2S7W7</accession>
<protein>
    <submittedName>
        <fullName evidence="2">Uncharacterized protein</fullName>
    </submittedName>
</protein>
<dbReference type="PROSITE" id="PS51257">
    <property type="entry name" value="PROKAR_LIPOPROTEIN"/>
    <property type="match status" value="1"/>
</dbReference>
<organism evidence="2 3">
    <name type="scientific">Pinibacter aurantiacus</name>
    <dbReference type="NCBI Taxonomy" id="2851599"/>
    <lineage>
        <taxon>Bacteria</taxon>
        <taxon>Pseudomonadati</taxon>
        <taxon>Bacteroidota</taxon>
        <taxon>Chitinophagia</taxon>
        <taxon>Chitinophagales</taxon>
        <taxon>Chitinophagaceae</taxon>
        <taxon>Pinibacter</taxon>
    </lineage>
</organism>
<comment type="caution">
    <text evidence="2">The sequence shown here is derived from an EMBL/GenBank/DDBJ whole genome shotgun (WGS) entry which is preliminary data.</text>
</comment>
<evidence type="ECO:0000313" key="2">
    <source>
        <dbReference type="EMBL" id="MBV4357252.1"/>
    </source>
</evidence>
<dbReference type="RefSeq" id="WP_217790897.1">
    <property type="nucleotide sequence ID" value="NZ_JAHSPG010000004.1"/>
</dbReference>
<proteinExistence type="predicted"/>
<feature type="transmembrane region" description="Helical" evidence="1">
    <location>
        <begin position="7"/>
        <end position="26"/>
    </location>
</feature>
<sequence length="130" mass="14350">MKFSKWVGVAMAFLVIGSCLLPWVYIEPINSTVTGISAPGTNFGKPGLMNIIVSVLAIFLFLIQRVWAKRTNIFVCAFNLAWTARNFIIIPACAAGDCPTKKIGLFLVALFSIFMMVAALFPDMKIEEKK</sequence>
<evidence type="ECO:0000256" key="1">
    <source>
        <dbReference type="SAM" id="Phobius"/>
    </source>
</evidence>
<feature type="transmembrane region" description="Helical" evidence="1">
    <location>
        <begin position="103"/>
        <end position="121"/>
    </location>
</feature>